<sequence>MSNVNNTKCSLCLYVESPNGQMIKLFNLDSICMVLGFSKRKNFNDNPIIYYSF</sequence>
<organism evidence="1 2">
    <name type="scientific">Meloidogyne enterolobii</name>
    <name type="common">Root-knot nematode worm</name>
    <name type="synonym">Meloidogyne mayaguensis</name>
    <dbReference type="NCBI Taxonomy" id="390850"/>
    <lineage>
        <taxon>Eukaryota</taxon>
        <taxon>Metazoa</taxon>
        <taxon>Ecdysozoa</taxon>
        <taxon>Nematoda</taxon>
        <taxon>Chromadorea</taxon>
        <taxon>Rhabditida</taxon>
        <taxon>Tylenchina</taxon>
        <taxon>Tylenchomorpha</taxon>
        <taxon>Tylenchoidea</taxon>
        <taxon>Meloidogynidae</taxon>
        <taxon>Meloidogyninae</taxon>
        <taxon>Meloidogyne</taxon>
    </lineage>
</organism>
<gene>
    <name evidence="1" type="ORF">MENTE1834_LOCUS4920</name>
</gene>
<reference evidence="1" key="1">
    <citation type="submission" date="2023-11" db="EMBL/GenBank/DDBJ databases">
        <authorList>
            <person name="Poullet M."/>
        </authorList>
    </citation>
    <scope>NUCLEOTIDE SEQUENCE</scope>
    <source>
        <strain evidence="1">E1834</strain>
    </source>
</reference>
<evidence type="ECO:0000313" key="1">
    <source>
        <dbReference type="EMBL" id="CAK5022487.1"/>
    </source>
</evidence>
<keyword evidence="2" id="KW-1185">Reference proteome</keyword>
<accession>A0ACB0XXX4</accession>
<name>A0ACB0XXX4_MELEN</name>
<proteinExistence type="predicted"/>
<evidence type="ECO:0000313" key="2">
    <source>
        <dbReference type="Proteomes" id="UP001497535"/>
    </source>
</evidence>
<dbReference type="EMBL" id="CAVMJV010000004">
    <property type="protein sequence ID" value="CAK5022487.1"/>
    <property type="molecule type" value="Genomic_DNA"/>
</dbReference>
<dbReference type="Proteomes" id="UP001497535">
    <property type="component" value="Unassembled WGS sequence"/>
</dbReference>
<protein>
    <submittedName>
        <fullName evidence="1">Uncharacterized protein</fullName>
    </submittedName>
</protein>
<comment type="caution">
    <text evidence="1">The sequence shown here is derived from an EMBL/GenBank/DDBJ whole genome shotgun (WGS) entry which is preliminary data.</text>
</comment>